<dbReference type="CDD" id="cd00090">
    <property type="entry name" value="HTH_ARSR"/>
    <property type="match status" value="1"/>
</dbReference>
<dbReference type="GeneID" id="76833601"/>
<dbReference type="Pfam" id="PF24266">
    <property type="entry name" value="HTH_HVO_0163_N"/>
    <property type="match status" value="1"/>
</dbReference>
<evidence type="ECO:0000256" key="2">
    <source>
        <dbReference type="SAM" id="Phobius"/>
    </source>
</evidence>
<keyword evidence="5" id="KW-1185">Reference proteome</keyword>
<dbReference type="EMBL" id="CP113361">
    <property type="protein sequence ID" value="WAI01447.1"/>
    <property type="molecule type" value="Genomic_DNA"/>
</dbReference>
<sequence length="282" mass="31647">MAEIRPLTLTFILILLVVYLIGPATATPGGYIVKPAPENDPDEERHEFTPISFWELTPRAMLIDIALCISPVLIFPVEFLFAVKLWIYLGYRKVAKYNVLNSTVRSEMFECICNNPGITFSALARECNIGKGTQQYHLKLLMREHKIISVKKKGQTGFFENNSKYGELQQTMLLQLRSDTVRQIYEILILHPNVSRKEVARYLGISGSSVTWQMERLCAEGTVSATKSGKYTCYLLNPKAKEILRDYLPDHPVAGATGQAQKESSELRSAVPVTSGEIPSSD</sequence>
<dbReference type="InterPro" id="IPR036388">
    <property type="entry name" value="WH-like_DNA-bd_sf"/>
</dbReference>
<evidence type="ECO:0000313" key="5">
    <source>
        <dbReference type="Proteomes" id="UP001163096"/>
    </source>
</evidence>
<evidence type="ECO:0000256" key="1">
    <source>
        <dbReference type="SAM" id="MobiDB-lite"/>
    </source>
</evidence>
<dbReference type="RefSeq" id="WP_268186678.1">
    <property type="nucleotide sequence ID" value="NZ_CP113361.1"/>
</dbReference>
<organism evidence="4 5">
    <name type="scientific">Methanogenium organophilum</name>
    <dbReference type="NCBI Taxonomy" id="2199"/>
    <lineage>
        <taxon>Archaea</taxon>
        <taxon>Methanobacteriati</taxon>
        <taxon>Methanobacteriota</taxon>
        <taxon>Stenosarchaea group</taxon>
        <taxon>Methanomicrobia</taxon>
        <taxon>Methanomicrobiales</taxon>
        <taxon>Methanomicrobiaceae</taxon>
        <taxon>Methanogenium</taxon>
    </lineage>
</organism>
<dbReference type="InterPro" id="IPR056504">
    <property type="entry name" value="HTH_HVO_0163_N"/>
</dbReference>
<reference evidence="4" key="1">
    <citation type="submission" date="2022-11" db="EMBL/GenBank/DDBJ databases">
        <title>Complete genome sequence of Methanogenium organophilum DSM 3596.</title>
        <authorList>
            <person name="Chen S.-C."/>
            <person name="Lai S.-J."/>
            <person name="You Y.-T."/>
        </authorList>
    </citation>
    <scope>NUCLEOTIDE SEQUENCE</scope>
    <source>
        <strain evidence="4">DSM 3596</strain>
    </source>
</reference>
<dbReference type="Gene3D" id="1.10.10.10">
    <property type="entry name" value="Winged helix-like DNA-binding domain superfamily/Winged helix DNA-binding domain"/>
    <property type="match status" value="2"/>
</dbReference>
<feature type="domain" description="HVO-0163 N-terminal HTH" evidence="3">
    <location>
        <begin position="103"/>
        <end position="172"/>
    </location>
</feature>
<dbReference type="PANTHER" id="PTHR36216">
    <property type="entry name" value="TRANSCRIPTIONAL REGULATOR, TRMB"/>
    <property type="match status" value="1"/>
</dbReference>
<dbReference type="KEGG" id="mou:OU421_00825"/>
<dbReference type="InterPro" id="IPR011991">
    <property type="entry name" value="ArsR-like_HTH"/>
</dbReference>
<dbReference type="Proteomes" id="UP001163096">
    <property type="component" value="Chromosome"/>
</dbReference>
<keyword evidence="2" id="KW-1133">Transmembrane helix</keyword>
<feature type="transmembrane region" description="Helical" evidence="2">
    <location>
        <begin position="60"/>
        <end position="83"/>
    </location>
</feature>
<accession>A0A9X9S4Q1</accession>
<keyword evidence="2" id="KW-0472">Membrane</keyword>
<evidence type="ECO:0000313" key="4">
    <source>
        <dbReference type="EMBL" id="WAI01447.1"/>
    </source>
</evidence>
<evidence type="ECO:0000259" key="3">
    <source>
        <dbReference type="Pfam" id="PF24266"/>
    </source>
</evidence>
<dbReference type="AlphaFoldDB" id="A0A9X9S4Q1"/>
<dbReference type="SUPFAM" id="SSF46785">
    <property type="entry name" value="Winged helix' DNA-binding domain"/>
    <property type="match status" value="2"/>
</dbReference>
<dbReference type="InterPro" id="IPR036390">
    <property type="entry name" value="WH_DNA-bd_sf"/>
</dbReference>
<dbReference type="Pfam" id="PF13412">
    <property type="entry name" value="HTH_24"/>
    <property type="match status" value="1"/>
</dbReference>
<proteinExistence type="predicted"/>
<dbReference type="PANTHER" id="PTHR36216:SF1">
    <property type="entry name" value="HTH ARSR-TYPE DOMAIN-CONTAINING PROTEIN"/>
    <property type="match status" value="1"/>
</dbReference>
<name>A0A9X9S4Q1_METOG</name>
<protein>
    <submittedName>
        <fullName evidence="4">Winged helix-turn-helix transcriptional regulator</fullName>
    </submittedName>
</protein>
<feature type="region of interest" description="Disordered" evidence="1">
    <location>
        <begin position="254"/>
        <end position="282"/>
    </location>
</feature>
<gene>
    <name evidence="4" type="ORF">OU421_00825</name>
</gene>
<keyword evidence="2" id="KW-0812">Transmembrane</keyword>